<evidence type="ECO:0000313" key="5">
    <source>
        <dbReference type="EMBL" id="MBB4912160.1"/>
    </source>
</evidence>
<dbReference type="GO" id="GO:0000287">
    <property type="term" value="F:magnesium ion binding"/>
    <property type="evidence" value="ECO:0007669"/>
    <property type="project" value="TreeGrafter"/>
</dbReference>
<comment type="cofactor">
    <cofactor evidence="1">
        <name>Mg(2+)</name>
        <dbReference type="ChEBI" id="CHEBI:18420"/>
    </cofactor>
</comment>
<sequence length="366" mass="38179">MSLVYLPLSSPIGDEKAVGGRRQPVTEVAFLFAELGTTDGHAGLGFSYATRAGGPALYAHAKEIAPLLLGEDPNDIGRVREKLVAAGASAGRTGLAAQAIGAVDVGLWDLKAKRANLPLAKLLGSHRDAVSCHTTSGGSLSVPVNHVIENARRALEQGVGGVAVAVGARDVAHDLERVRAVREALGDDVPLIASADHRWDRGQAGRTGRRLDEFSLLWLADPLDEHDTKGHAALTGALATPVAAGSAATSVGEHWLLMTGEAAGVLQPDAATIGGITPFLRVAALADQHHLTLAPQFATELHVHLAAAYPGTAQVAHVDRLAPLFNEKLVVENGAVAVPDRPGIGLTLSERSRVWTTDRIEFAESV</sequence>
<dbReference type="InterPro" id="IPR013341">
    <property type="entry name" value="Mandelate_racemase_N_dom"/>
</dbReference>
<evidence type="ECO:0000313" key="6">
    <source>
        <dbReference type="Proteomes" id="UP000520767"/>
    </source>
</evidence>
<dbReference type="GO" id="GO:0016836">
    <property type="term" value="F:hydro-lyase activity"/>
    <property type="evidence" value="ECO:0007669"/>
    <property type="project" value="TreeGrafter"/>
</dbReference>
<keyword evidence="2" id="KW-0479">Metal-binding</keyword>
<keyword evidence="6" id="KW-1185">Reference proteome</keyword>
<dbReference type="AlphaFoldDB" id="A0A7W7QEL7"/>
<accession>A0A7W7QEL7</accession>
<keyword evidence="3" id="KW-0460">Magnesium</keyword>
<dbReference type="InterPro" id="IPR013342">
    <property type="entry name" value="Mandelate_racemase_C"/>
</dbReference>
<dbReference type="GO" id="GO:0016052">
    <property type="term" value="P:carbohydrate catabolic process"/>
    <property type="evidence" value="ECO:0007669"/>
    <property type="project" value="TreeGrafter"/>
</dbReference>
<evidence type="ECO:0000259" key="4">
    <source>
        <dbReference type="SMART" id="SM00922"/>
    </source>
</evidence>
<reference evidence="5 6" key="1">
    <citation type="submission" date="2020-08" db="EMBL/GenBank/DDBJ databases">
        <title>Genomic Encyclopedia of Type Strains, Phase III (KMG-III): the genomes of soil and plant-associated and newly described type strains.</title>
        <authorList>
            <person name="Whitman W."/>
        </authorList>
    </citation>
    <scope>NUCLEOTIDE SEQUENCE [LARGE SCALE GENOMIC DNA]</scope>
    <source>
        <strain evidence="5 6">CECT 8960</strain>
    </source>
</reference>
<feature type="domain" description="Mandelate racemase/muconate lactonizing enzyme C-terminal" evidence="4">
    <location>
        <begin position="144"/>
        <end position="241"/>
    </location>
</feature>
<dbReference type="PANTHER" id="PTHR13794">
    <property type="entry name" value="ENOLASE SUPERFAMILY, MANDELATE RACEMASE"/>
    <property type="match status" value="1"/>
</dbReference>
<evidence type="ECO:0000256" key="2">
    <source>
        <dbReference type="ARBA" id="ARBA00022723"/>
    </source>
</evidence>
<dbReference type="SUPFAM" id="SSF54826">
    <property type="entry name" value="Enolase N-terminal domain-like"/>
    <property type="match status" value="1"/>
</dbReference>
<dbReference type="InterPro" id="IPR036849">
    <property type="entry name" value="Enolase-like_C_sf"/>
</dbReference>
<evidence type="ECO:0000256" key="3">
    <source>
        <dbReference type="ARBA" id="ARBA00022842"/>
    </source>
</evidence>
<dbReference type="CDD" id="cd03316">
    <property type="entry name" value="MR_like"/>
    <property type="match status" value="1"/>
</dbReference>
<dbReference type="PANTHER" id="PTHR13794:SF58">
    <property type="entry name" value="MITOCHONDRIAL ENOLASE SUPERFAMILY MEMBER 1"/>
    <property type="match status" value="1"/>
</dbReference>
<dbReference type="SMART" id="SM00922">
    <property type="entry name" value="MR_MLE"/>
    <property type="match status" value="1"/>
</dbReference>
<dbReference type="Gene3D" id="3.30.390.10">
    <property type="entry name" value="Enolase-like, N-terminal domain"/>
    <property type="match status" value="1"/>
</dbReference>
<dbReference type="Gene3D" id="3.20.20.120">
    <property type="entry name" value="Enolase-like C-terminal domain"/>
    <property type="match status" value="1"/>
</dbReference>
<dbReference type="InterPro" id="IPR029017">
    <property type="entry name" value="Enolase-like_N"/>
</dbReference>
<gene>
    <name evidence="5" type="ORF">FHR82_008431</name>
</gene>
<evidence type="ECO:0000256" key="1">
    <source>
        <dbReference type="ARBA" id="ARBA00001946"/>
    </source>
</evidence>
<comment type="caution">
    <text evidence="5">The sequence shown here is derived from an EMBL/GenBank/DDBJ whole genome shotgun (WGS) entry which is preliminary data.</text>
</comment>
<dbReference type="InterPro" id="IPR029065">
    <property type="entry name" value="Enolase_C-like"/>
</dbReference>
<dbReference type="EMBL" id="JACHJQ010000012">
    <property type="protein sequence ID" value="MBB4912160.1"/>
    <property type="molecule type" value="Genomic_DNA"/>
</dbReference>
<dbReference type="InterPro" id="IPR046945">
    <property type="entry name" value="RHMD-like"/>
</dbReference>
<organism evidence="5 6">
    <name type="scientific">Actinophytocola algeriensis</name>
    <dbReference type="NCBI Taxonomy" id="1768010"/>
    <lineage>
        <taxon>Bacteria</taxon>
        <taxon>Bacillati</taxon>
        <taxon>Actinomycetota</taxon>
        <taxon>Actinomycetes</taxon>
        <taxon>Pseudonocardiales</taxon>
        <taxon>Pseudonocardiaceae</taxon>
    </lineage>
</organism>
<dbReference type="Pfam" id="PF02746">
    <property type="entry name" value="MR_MLE_N"/>
    <property type="match status" value="1"/>
</dbReference>
<name>A0A7W7QEL7_9PSEU</name>
<dbReference type="SUPFAM" id="SSF51604">
    <property type="entry name" value="Enolase C-terminal domain-like"/>
    <property type="match status" value="1"/>
</dbReference>
<dbReference type="Proteomes" id="UP000520767">
    <property type="component" value="Unassembled WGS sequence"/>
</dbReference>
<protein>
    <submittedName>
        <fullName evidence="5">L-alanine-DL-glutamate epimerase-like enolase superfamily enzyme</fullName>
    </submittedName>
</protein>
<dbReference type="Pfam" id="PF13378">
    <property type="entry name" value="MR_MLE_C"/>
    <property type="match status" value="1"/>
</dbReference>
<proteinExistence type="predicted"/>